<keyword evidence="3" id="KW-1185">Reference proteome</keyword>
<protein>
    <submittedName>
        <fullName evidence="1">DUF1853 family protein</fullName>
    </submittedName>
</protein>
<dbReference type="EMBL" id="CP136925">
    <property type="protein sequence ID" value="WXA14583.1"/>
    <property type="molecule type" value="Genomic_DNA"/>
</dbReference>
<evidence type="ECO:0000313" key="3">
    <source>
        <dbReference type="Proteomes" id="UP001368318"/>
    </source>
</evidence>
<dbReference type="Proteomes" id="UP001368318">
    <property type="component" value="Chromosome"/>
</dbReference>
<organism evidence="1 3">
    <name type="scientific">Mangrovimonas cancribranchiae</name>
    <dbReference type="NCBI Taxonomy" id="3080055"/>
    <lineage>
        <taxon>Bacteria</taxon>
        <taxon>Pseudomonadati</taxon>
        <taxon>Bacteroidota</taxon>
        <taxon>Flavobacteriia</taxon>
        <taxon>Flavobacteriales</taxon>
        <taxon>Flavobacteriaceae</taxon>
        <taxon>Mangrovimonas</taxon>
    </lineage>
</organism>
<reference evidence="1 3" key="1">
    <citation type="submission" date="2023-10" db="EMBL/GenBank/DDBJ databases">
        <title>Culture-based analysis of two novel bacteria associated with mangrove crab gills.</title>
        <authorList>
            <person name="Yang X."/>
            <person name="Garuglieri E."/>
            <person name="Van Goethem M.W."/>
            <person name="Fusi M."/>
            <person name="Marasco R."/>
            <person name="Daffonchio D.G."/>
        </authorList>
    </citation>
    <scope>NUCLEOTIDE SEQUENCE [LARGE SCALE GENOMIC DNA]</scope>
    <source>
        <strain evidence="2">UG2-1</strain>
        <strain evidence="1">UG2-2</strain>
        <strain evidence="3">UG2_2</strain>
    </source>
</reference>
<evidence type="ECO:0000313" key="2">
    <source>
        <dbReference type="EMBL" id="WXA14583.1"/>
    </source>
</evidence>
<dbReference type="KEGG" id="mcaa:R3L15_06790"/>
<dbReference type="RefSeq" id="WP_338734057.1">
    <property type="nucleotide sequence ID" value="NZ_CP136924.1"/>
</dbReference>
<dbReference type="InterPro" id="IPR015003">
    <property type="entry name" value="DUF1853"/>
</dbReference>
<accession>A0AAU6NZF7</accession>
<proteinExistence type="predicted"/>
<evidence type="ECO:0000313" key="1">
    <source>
        <dbReference type="EMBL" id="WXA02993.1"/>
    </source>
</evidence>
<dbReference type="Pfam" id="PF08907">
    <property type="entry name" value="DUF1853"/>
    <property type="match status" value="1"/>
</dbReference>
<name>A0AAU6NZF7_9FLAO</name>
<sequence>MTKQQRYFIGFINTPLLWSNNVIANLQQFKIATTQVPFQEKIEKNIRLGKWVERLVSHQLKQDNSIKIIDENIVIYQNKRTIGELDCLLLKNNTPYHVEIVYKFYLYDPTIKAVEINRWIGPNRNDSFVEKLEKLKTKQLPLLYKNETQKTLKQFDLNITKIKQCVHFKAQLFIPYHIKNYDFKLINPNSIMGYYYTFEDIKALQNCKFFIPKKLDWLSEIDIQIDWLTFSECKPQLKLLLEQKRSPMVWIKNYKGQTQKCFVVWW</sequence>
<dbReference type="AlphaFoldDB" id="A0AAU6NZF7"/>
<gene>
    <name evidence="2" type="ORF">R3L15_06790</name>
    <name evidence="1" type="ORF">R3L16_00610</name>
</gene>
<dbReference type="EMBL" id="CP136924">
    <property type="protein sequence ID" value="WXA02993.1"/>
    <property type="molecule type" value="Genomic_DNA"/>
</dbReference>